<comment type="caution">
    <text evidence="2">The sequence shown here is derived from an EMBL/GenBank/DDBJ whole genome shotgun (WGS) entry which is preliminary data.</text>
</comment>
<feature type="coiled-coil region" evidence="1">
    <location>
        <begin position="48"/>
        <end position="75"/>
    </location>
</feature>
<proteinExistence type="predicted"/>
<dbReference type="PANTHER" id="PTHR38765:SF1">
    <property type="entry name" value="DUF484 DOMAIN-CONTAINING PROTEIN"/>
    <property type="match status" value="1"/>
</dbReference>
<keyword evidence="3" id="KW-1185">Reference proteome</keyword>
<name>A0ABS5DZA7_9BURK</name>
<reference evidence="2 3" key="1">
    <citation type="submission" date="2021-04" db="EMBL/GenBank/DDBJ databases">
        <title>The genome sequence of type strain Ideonella paludis KCTC 32238.</title>
        <authorList>
            <person name="Liu Y."/>
        </authorList>
    </citation>
    <scope>NUCLEOTIDE SEQUENCE [LARGE SCALE GENOMIC DNA]</scope>
    <source>
        <strain evidence="2 3">KCTC 32238</strain>
    </source>
</reference>
<protein>
    <submittedName>
        <fullName evidence="2">DUF484 family protein</fullName>
    </submittedName>
</protein>
<accession>A0ABS5DZA7</accession>
<dbReference type="InterPro" id="IPR029016">
    <property type="entry name" value="GAF-like_dom_sf"/>
</dbReference>
<dbReference type="Gene3D" id="3.30.450.40">
    <property type="match status" value="1"/>
</dbReference>
<sequence>MSTSPTGVSGITEDDIAGYLANNPAFFERHAQLLSTVQLVSPHGARAVSLQERQIELLRDRIKGLERKFMDVIRAGQDNEALSGRLHRWTCTMLLAREAQAIEAALIDGLKHEFMVPQVALRVWGLAPEHAALNLSQTVSDDAKALAASLTMPYCGLNSGFEAASWFEPEVPVQSMALVPLRLGKTAAQCFGLLALGSPDALRYQSDMGVELLEQIGDIASAALARLLP</sequence>
<dbReference type="Pfam" id="PF04340">
    <property type="entry name" value="DUF484"/>
    <property type="match status" value="1"/>
</dbReference>
<organism evidence="2 3">
    <name type="scientific">Ideonella paludis</name>
    <dbReference type="NCBI Taxonomy" id="1233411"/>
    <lineage>
        <taxon>Bacteria</taxon>
        <taxon>Pseudomonadati</taxon>
        <taxon>Pseudomonadota</taxon>
        <taxon>Betaproteobacteria</taxon>
        <taxon>Burkholderiales</taxon>
        <taxon>Sphaerotilaceae</taxon>
        <taxon>Ideonella</taxon>
    </lineage>
</organism>
<dbReference type="PANTHER" id="PTHR38765">
    <property type="entry name" value="DUF484 DOMAIN-CONTAINING PROTEIN"/>
    <property type="match status" value="1"/>
</dbReference>
<gene>
    <name evidence="2" type="ORF">KAK11_12525</name>
</gene>
<evidence type="ECO:0000313" key="3">
    <source>
        <dbReference type="Proteomes" id="UP000672097"/>
    </source>
</evidence>
<evidence type="ECO:0000256" key="1">
    <source>
        <dbReference type="SAM" id="Coils"/>
    </source>
</evidence>
<keyword evidence="1" id="KW-0175">Coiled coil</keyword>
<dbReference type="Proteomes" id="UP000672097">
    <property type="component" value="Unassembled WGS sequence"/>
</dbReference>
<dbReference type="EMBL" id="JAGQDG010000004">
    <property type="protein sequence ID" value="MBQ0936156.1"/>
    <property type="molecule type" value="Genomic_DNA"/>
</dbReference>
<evidence type="ECO:0000313" key="2">
    <source>
        <dbReference type="EMBL" id="MBQ0936156.1"/>
    </source>
</evidence>
<dbReference type="RefSeq" id="WP_210809466.1">
    <property type="nucleotide sequence ID" value="NZ_JAGQDG010000004.1"/>
</dbReference>
<dbReference type="SUPFAM" id="SSF55781">
    <property type="entry name" value="GAF domain-like"/>
    <property type="match status" value="1"/>
</dbReference>
<dbReference type="InterPro" id="IPR007435">
    <property type="entry name" value="DUF484"/>
</dbReference>